<reference evidence="5" key="1">
    <citation type="journal article" date="2019" name="Int. J. Syst. Evol. Microbiol.">
        <title>The Global Catalogue of Microorganisms (GCM) 10K type strain sequencing project: providing services to taxonomists for standard genome sequencing and annotation.</title>
        <authorList>
            <consortium name="The Broad Institute Genomics Platform"/>
            <consortium name="The Broad Institute Genome Sequencing Center for Infectious Disease"/>
            <person name="Wu L."/>
            <person name="Ma J."/>
        </authorList>
    </citation>
    <scope>NUCLEOTIDE SEQUENCE [LARGE SCALE GENOMIC DNA]</scope>
    <source>
        <strain evidence="5">JCM 4565</strain>
    </source>
</reference>
<dbReference type="PANTHER" id="PTHR44845:SF6">
    <property type="entry name" value="BETA-ALANINE-ACTIVATING ENZYME"/>
    <property type="match status" value="1"/>
</dbReference>
<keyword evidence="2" id="KW-0597">Phosphoprotein</keyword>
<dbReference type="PROSITE" id="PS50075">
    <property type="entry name" value="CARRIER"/>
    <property type="match status" value="1"/>
</dbReference>
<keyword evidence="5" id="KW-1185">Reference proteome</keyword>
<dbReference type="InterPro" id="IPR009081">
    <property type="entry name" value="PP-bd_ACP"/>
</dbReference>
<accession>A0ABP3HIP7</accession>
<keyword evidence="1" id="KW-0596">Phosphopantetheine</keyword>
<evidence type="ECO:0000313" key="5">
    <source>
        <dbReference type="Proteomes" id="UP001500063"/>
    </source>
</evidence>
<gene>
    <name evidence="4" type="ORF">GCM10010319_56760</name>
</gene>
<proteinExistence type="predicted"/>
<dbReference type="SUPFAM" id="SSF47336">
    <property type="entry name" value="ACP-like"/>
    <property type="match status" value="1"/>
</dbReference>
<protein>
    <recommendedName>
        <fullName evidence="3">Carrier domain-containing protein</fullName>
    </recommendedName>
</protein>
<evidence type="ECO:0000313" key="4">
    <source>
        <dbReference type="EMBL" id="GAA0371354.1"/>
    </source>
</evidence>
<sequence>MSAGATDPVRDELTAIWQDVFKVTAEEIDPDEGFFELGGTSLQAVQLMTRIEKAFDVKVPLPVIFTEGSVAGLTAIVEEELLSGADELTDEEALRLLEEHQEAGEERR</sequence>
<dbReference type="PANTHER" id="PTHR44845">
    <property type="entry name" value="CARRIER DOMAIN-CONTAINING PROTEIN"/>
    <property type="match status" value="1"/>
</dbReference>
<dbReference type="Gene3D" id="1.10.1200.10">
    <property type="entry name" value="ACP-like"/>
    <property type="match status" value="1"/>
</dbReference>
<name>A0ABP3HIP7_9ACTN</name>
<dbReference type="Pfam" id="PF00550">
    <property type="entry name" value="PP-binding"/>
    <property type="match status" value="1"/>
</dbReference>
<dbReference type="InterPro" id="IPR036736">
    <property type="entry name" value="ACP-like_sf"/>
</dbReference>
<evidence type="ECO:0000259" key="3">
    <source>
        <dbReference type="PROSITE" id="PS50075"/>
    </source>
</evidence>
<dbReference type="InterPro" id="IPR020806">
    <property type="entry name" value="PKS_PP-bd"/>
</dbReference>
<organism evidence="4 5">
    <name type="scientific">Streptomyces blastmyceticus</name>
    <dbReference type="NCBI Taxonomy" id="68180"/>
    <lineage>
        <taxon>Bacteria</taxon>
        <taxon>Bacillati</taxon>
        <taxon>Actinomycetota</taxon>
        <taxon>Actinomycetes</taxon>
        <taxon>Kitasatosporales</taxon>
        <taxon>Streptomycetaceae</taxon>
        <taxon>Streptomyces</taxon>
    </lineage>
</organism>
<dbReference type="Proteomes" id="UP001500063">
    <property type="component" value="Unassembled WGS sequence"/>
</dbReference>
<dbReference type="EMBL" id="BAAABW010000028">
    <property type="protein sequence ID" value="GAA0371354.1"/>
    <property type="molecule type" value="Genomic_DNA"/>
</dbReference>
<dbReference type="RefSeq" id="WP_344122280.1">
    <property type="nucleotide sequence ID" value="NZ_BAAABW010000028.1"/>
</dbReference>
<comment type="caution">
    <text evidence="4">The sequence shown here is derived from an EMBL/GenBank/DDBJ whole genome shotgun (WGS) entry which is preliminary data.</text>
</comment>
<dbReference type="SMART" id="SM00823">
    <property type="entry name" value="PKS_PP"/>
    <property type="match status" value="1"/>
</dbReference>
<feature type="domain" description="Carrier" evidence="3">
    <location>
        <begin position="4"/>
        <end position="81"/>
    </location>
</feature>
<evidence type="ECO:0000256" key="2">
    <source>
        <dbReference type="ARBA" id="ARBA00022553"/>
    </source>
</evidence>
<evidence type="ECO:0000256" key="1">
    <source>
        <dbReference type="ARBA" id="ARBA00022450"/>
    </source>
</evidence>